<name>A0AA40FMW9_9HYME</name>
<gene>
    <name evidence="1" type="ORF">K0M31_010117</name>
</gene>
<accession>A0AA40FMW9</accession>
<keyword evidence="2" id="KW-1185">Reference proteome</keyword>
<proteinExistence type="predicted"/>
<evidence type="ECO:0000313" key="2">
    <source>
        <dbReference type="Proteomes" id="UP001177670"/>
    </source>
</evidence>
<sequence>QHSVKQGGISSTSFVGGLELNRRDASKGWRTVLKNPSKLRIEREVSQDRIKRFPLFSQISHMLLNDNSPPLTLKRRPFSSRRKMYLGVKGFSKFDLLESRDNYYNYQKLELPLGHVRYLVSWYHTWLTCEIVVKLELSLPDPSDTWTAVSSSLCFRDDK</sequence>
<feature type="non-terminal residue" evidence="1">
    <location>
        <position position="1"/>
    </location>
</feature>
<evidence type="ECO:0000313" key="1">
    <source>
        <dbReference type="EMBL" id="KAK1121806.1"/>
    </source>
</evidence>
<dbReference type="EMBL" id="JAHYIQ010000025">
    <property type="protein sequence ID" value="KAK1121806.1"/>
    <property type="molecule type" value="Genomic_DNA"/>
</dbReference>
<dbReference type="AlphaFoldDB" id="A0AA40FMW9"/>
<dbReference type="Proteomes" id="UP001177670">
    <property type="component" value="Unassembled WGS sequence"/>
</dbReference>
<organism evidence="1 2">
    <name type="scientific">Melipona bicolor</name>
    <dbReference type="NCBI Taxonomy" id="60889"/>
    <lineage>
        <taxon>Eukaryota</taxon>
        <taxon>Metazoa</taxon>
        <taxon>Ecdysozoa</taxon>
        <taxon>Arthropoda</taxon>
        <taxon>Hexapoda</taxon>
        <taxon>Insecta</taxon>
        <taxon>Pterygota</taxon>
        <taxon>Neoptera</taxon>
        <taxon>Endopterygota</taxon>
        <taxon>Hymenoptera</taxon>
        <taxon>Apocrita</taxon>
        <taxon>Aculeata</taxon>
        <taxon>Apoidea</taxon>
        <taxon>Anthophila</taxon>
        <taxon>Apidae</taxon>
        <taxon>Melipona</taxon>
    </lineage>
</organism>
<protein>
    <submittedName>
        <fullName evidence="1">Uncharacterized protein</fullName>
    </submittedName>
</protein>
<comment type="caution">
    <text evidence="1">The sequence shown here is derived from an EMBL/GenBank/DDBJ whole genome shotgun (WGS) entry which is preliminary data.</text>
</comment>
<reference evidence="1" key="1">
    <citation type="submission" date="2021-10" db="EMBL/GenBank/DDBJ databases">
        <title>Melipona bicolor Genome sequencing and assembly.</title>
        <authorList>
            <person name="Araujo N.S."/>
            <person name="Arias M.C."/>
        </authorList>
    </citation>
    <scope>NUCLEOTIDE SEQUENCE</scope>
    <source>
        <strain evidence="1">USP_2M_L1-L4_2017</strain>
        <tissue evidence="1">Whole body</tissue>
    </source>
</reference>